<dbReference type="SUPFAM" id="SSF103642">
    <property type="entry name" value="Sec-C motif"/>
    <property type="match status" value="1"/>
</dbReference>
<dbReference type="InterPro" id="IPR036915">
    <property type="entry name" value="Cyclin-like_sf"/>
</dbReference>
<reference evidence="2" key="1">
    <citation type="submission" date="2016-10" db="EMBL/GenBank/DDBJ databases">
        <authorList>
            <person name="Varghese N."/>
            <person name="Submissions S."/>
        </authorList>
    </citation>
    <scope>NUCLEOTIDE SEQUENCE [LARGE SCALE GENOMIC DNA]</scope>
    <source>
        <strain evidence="2">CGMCC 1.10784</strain>
    </source>
</reference>
<proteinExistence type="predicted"/>
<dbReference type="InterPro" id="IPR004027">
    <property type="entry name" value="SEC_C_motif"/>
</dbReference>
<keyword evidence="2" id="KW-1185">Reference proteome</keyword>
<protein>
    <submittedName>
        <fullName evidence="1">SEC-C motif-containing protein</fullName>
    </submittedName>
</protein>
<dbReference type="AlphaFoldDB" id="A0A1I2HMZ1"/>
<dbReference type="Gene3D" id="3.10.450.50">
    <property type="match status" value="1"/>
</dbReference>
<name>A0A1I2HMZ1_9BACL</name>
<evidence type="ECO:0000313" key="1">
    <source>
        <dbReference type="EMBL" id="SFF30106.1"/>
    </source>
</evidence>
<dbReference type="Pfam" id="PF02810">
    <property type="entry name" value="SEC-C"/>
    <property type="match status" value="1"/>
</dbReference>
<organism evidence="1 2">
    <name type="scientific">Paenibacillus catalpae</name>
    <dbReference type="NCBI Taxonomy" id="1045775"/>
    <lineage>
        <taxon>Bacteria</taxon>
        <taxon>Bacillati</taxon>
        <taxon>Bacillota</taxon>
        <taxon>Bacilli</taxon>
        <taxon>Bacillales</taxon>
        <taxon>Paenibacillaceae</taxon>
        <taxon>Paenibacillus</taxon>
    </lineage>
</organism>
<dbReference type="Gene3D" id="1.10.472.10">
    <property type="entry name" value="Cyclin-like"/>
    <property type="match status" value="1"/>
</dbReference>
<dbReference type="EMBL" id="FOMT01000007">
    <property type="protein sequence ID" value="SFF30106.1"/>
    <property type="molecule type" value="Genomic_DNA"/>
</dbReference>
<sequence>MSKLGRNEQCHCGSGLKYKKCCMSKDEQSARTSKASNTIRHFTEADLGHLVDHESTWANPQYAELAHELIASMKQDYKPNHVAMAIMIWHDFTNMTKPTYRKSGAFCAALEYMVCEVTESGKSKNDLAEKYEVSASTITKRYQELSAFLMQQLEQNEPAPQAVAQ</sequence>
<dbReference type="RefSeq" id="WP_175533065.1">
    <property type="nucleotide sequence ID" value="NZ_FOMT01000007.1"/>
</dbReference>
<dbReference type="Proteomes" id="UP000198855">
    <property type="component" value="Unassembled WGS sequence"/>
</dbReference>
<dbReference type="STRING" id="1045775.SAMN05216378_5869"/>
<accession>A0A1I2HMZ1</accession>
<gene>
    <name evidence="1" type="ORF">SAMN05216378_5869</name>
</gene>
<dbReference type="SUPFAM" id="SSF47954">
    <property type="entry name" value="Cyclin-like"/>
    <property type="match status" value="1"/>
</dbReference>
<evidence type="ECO:0000313" key="2">
    <source>
        <dbReference type="Proteomes" id="UP000198855"/>
    </source>
</evidence>